<dbReference type="GO" id="GO:0005737">
    <property type="term" value="C:cytoplasm"/>
    <property type="evidence" value="ECO:0007669"/>
    <property type="project" value="TreeGrafter"/>
</dbReference>
<reference evidence="2 3" key="1">
    <citation type="submission" date="2013-12" db="EMBL/GenBank/DDBJ databases">
        <title>Draft genome of the parsitic nematode Ancylostoma duodenale.</title>
        <authorList>
            <person name="Mitreva M."/>
        </authorList>
    </citation>
    <scope>NUCLEOTIDE SEQUENCE [LARGE SCALE GENOMIC DNA]</scope>
    <source>
        <strain evidence="2 3">Zhejiang</strain>
    </source>
</reference>
<evidence type="ECO:0000256" key="1">
    <source>
        <dbReference type="SAM" id="MobiDB-lite"/>
    </source>
</evidence>
<dbReference type="Gene3D" id="3.40.220.10">
    <property type="entry name" value="Leucine Aminopeptidase, subunit E, domain 1"/>
    <property type="match status" value="1"/>
</dbReference>
<proteinExistence type="predicted"/>
<dbReference type="Pfam" id="PF10154">
    <property type="entry name" value="Fy-3"/>
    <property type="match status" value="1"/>
</dbReference>
<dbReference type="EMBL" id="KN742485">
    <property type="protein sequence ID" value="KIH52915.1"/>
    <property type="molecule type" value="Genomic_DNA"/>
</dbReference>
<evidence type="ECO:0000313" key="3">
    <source>
        <dbReference type="Proteomes" id="UP000054047"/>
    </source>
</evidence>
<feature type="region of interest" description="Disordered" evidence="1">
    <location>
        <begin position="64"/>
        <end position="89"/>
    </location>
</feature>
<sequence length="377" mass="41997">MSISLYGRQLSALIMLVPRDPLWHTSSGSKFARVCEQSTELHFDPLPKQLKNVLESTIRASQWREESASERSKSSEWKESPRKPTHETTLETGDVYCTRHSNLRDVQLVFHLVVDDALRSSDISSRHPCLNGIRNIIRLTSRLGITSIHIPLLLVEEASENMTIAWCMRRAEMVYKCVKGYLMEVCGVCGGSAVGGGVTIVPHYNIHFVLPSGLADGVYQQISAMTSFLPLIARYSPEHRRALAALCSDEEEDLIAELGALEIVGYNGSYTMHPDGNSLQLPNGGENNSEDVPLCGDAGTFAFGVESKPKKIEYLTFTPDSLNHISRQASVDLREKYTQTGENYNLAFKMCSRKNPSFNILWCGSSVRATHMRTIQP</sequence>
<dbReference type="PANTHER" id="PTHR16525:SF0">
    <property type="entry name" value="PROTEIN C12ORF4"/>
    <property type="match status" value="1"/>
</dbReference>
<organism evidence="2 3">
    <name type="scientific">Ancylostoma duodenale</name>
    <dbReference type="NCBI Taxonomy" id="51022"/>
    <lineage>
        <taxon>Eukaryota</taxon>
        <taxon>Metazoa</taxon>
        <taxon>Ecdysozoa</taxon>
        <taxon>Nematoda</taxon>
        <taxon>Chromadorea</taxon>
        <taxon>Rhabditida</taxon>
        <taxon>Rhabditina</taxon>
        <taxon>Rhabditomorpha</taxon>
        <taxon>Strongyloidea</taxon>
        <taxon>Ancylostomatidae</taxon>
        <taxon>Ancylostomatinae</taxon>
        <taxon>Ancylostoma</taxon>
    </lineage>
</organism>
<dbReference type="PANTHER" id="PTHR16525">
    <property type="entry name" value="PROTEIN C12ORF4"/>
    <property type="match status" value="1"/>
</dbReference>
<name>A0A0C2FWI6_9BILA</name>
<dbReference type="OrthoDB" id="415359at2759"/>
<dbReference type="Proteomes" id="UP000054047">
    <property type="component" value="Unassembled WGS sequence"/>
</dbReference>
<feature type="non-terminal residue" evidence="2">
    <location>
        <position position="377"/>
    </location>
</feature>
<evidence type="ECO:0000313" key="2">
    <source>
        <dbReference type="EMBL" id="KIH52915.1"/>
    </source>
</evidence>
<accession>A0A0C2FWI6</accession>
<keyword evidence="3" id="KW-1185">Reference proteome</keyword>
<gene>
    <name evidence="2" type="ORF">ANCDUO_16974</name>
</gene>
<dbReference type="AlphaFoldDB" id="A0A0C2FWI6"/>
<dbReference type="SUPFAM" id="SSF52949">
    <property type="entry name" value="Macro domain-like"/>
    <property type="match status" value="1"/>
</dbReference>
<protein>
    <submittedName>
        <fullName evidence="2">Uncharacterized protein</fullName>
    </submittedName>
</protein>
<dbReference type="InterPro" id="IPR019311">
    <property type="entry name" value="Fy-3"/>
</dbReference>
<dbReference type="InterPro" id="IPR043472">
    <property type="entry name" value="Macro_dom-like"/>
</dbReference>